<dbReference type="RefSeq" id="WP_275416813.1">
    <property type="nucleotide sequence ID" value="NZ_CP106878.1"/>
</dbReference>
<evidence type="ECO:0000313" key="4">
    <source>
        <dbReference type="Proteomes" id="UP001164718"/>
    </source>
</evidence>
<name>A0A9E8RV82_9BACI</name>
<dbReference type="PANTHER" id="PTHR42954:SF1">
    <property type="entry name" value="FERROUS IRON TRANSPORTER FEOA DOMAIN-CONTAINING PROTEIN"/>
    <property type="match status" value="1"/>
</dbReference>
<dbReference type="GO" id="GO:0046914">
    <property type="term" value="F:transition metal ion binding"/>
    <property type="evidence" value="ECO:0007669"/>
    <property type="project" value="InterPro"/>
</dbReference>
<dbReference type="PANTHER" id="PTHR42954">
    <property type="entry name" value="FE(2+) TRANSPORT PROTEIN A"/>
    <property type="match status" value="1"/>
</dbReference>
<dbReference type="Proteomes" id="UP001164718">
    <property type="component" value="Chromosome"/>
</dbReference>
<organism evidence="3 4">
    <name type="scientific">Fervidibacillus albus</name>
    <dbReference type="NCBI Taxonomy" id="2980026"/>
    <lineage>
        <taxon>Bacteria</taxon>
        <taxon>Bacillati</taxon>
        <taxon>Bacillota</taxon>
        <taxon>Bacilli</taxon>
        <taxon>Bacillales</taxon>
        <taxon>Bacillaceae</taxon>
        <taxon>Fervidibacillus</taxon>
    </lineage>
</organism>
<accession>A0A9E8RV82</accession>
<dbReference type="InterPro" id="IPR007167">
    <property type="entry name" value="Fe-transptr_FeoA-like"/>
</dbReference>
<evidence type="ECO:0000256" key="1">
    <source>
        <dbReference type="ARBA" id="ARBA00023004"/>
    </source>
</evidence>
<dbReference type="SUPFAM" id="SSF50037">
    <property type="entry name" value="C-terminal domain of transcriptional repressors"/>
    <property type="match status" value="1"/>
</dbReference>
<feature type="domain" description="Ferrous iron transporter FeoA-like" evidence="2">
    <location>
        <begin position="1"/>
        <end position="74"/>
    </location>
</feature>
<dbReference type="InterPro" id="IPR038157">
    <property type="entry name" value="FeoA_core_dom"/>
</dbReference>
<dbReference type="Gene3D" id="2.30.30.90">
    <property type="match status" value="1"/>
</dbReference>
<evidence type="ECO:0000313" key="3">
    <source>
        <dbReference type="EMBL" id="WAA09029.1"/>
    </source>
</evidence>
<sequence length="74" mass="8124">MVLTELKPGQSATIQDVSLLDFVVKKRLSDFGFHVGSKVQYKNSMPFGGPFVIESKGQSIAIRKKDAGKIEVNL</sequence>
<evidence type="ECO:0000259" key="2">
    <source>
        <dbReference type="SMART" id="SM00899"/>
    </source>
</evidence>
<gene>
    <name evidence="3" type="ORF">OE104_10530</name>
</gene>
<dbReference type="KEGG" id="faf:OE104_10530"/>
<dbReference type="SMART" id="SM00899">
    <property type="entry name" value="FeoA"/>
    <property type="match status" value="1"/>
</dbReference>
<dbReference type="AlphaFoldDB" id="A0A9E8RV82"/>
<protein>
    <submittedName>
        <fullName evidence="3">Ferrous iron transport protein A</fullName>
    </submittedName>
</protein>
<dbReference type="EMBL" id="CP106878">
    <property type="protein sequence ID" value="WAA09029.1"/>
    <property type="molecule type" value="Genomic_DNA"/>
</dbReference>
<reference evidence="3" key="1">
    <citation type="submission" date="2022-09" db="EMBL/GenBank/DDBJ databases">
        <title>Complete Genomes of Fervidibacillus albus and Fervidibacillus halotolerans isolated from tidal flat sediments.</title>
        <authorList>
            <person name="Kwon K.K."/>
            <person name="Yang S.-H."/>
            <person name="Park M.J."/>
            <person name="Oh H.-M."/>
        </authorList>
    </citation>
    <scope>NUCLEOTIDE SEQUENCE</scope>
    <source>
        <strain evidence="3">MEBiC13591</strain>
    </source>
</reference>
<keyword evidence="4" id="KW-1185">Reference proteome</keyword>
<dbReference type="InterPro" id="IPR008988">
    <property type="entry name" value="Transcriptional_repressor_C"/>
</dbReference>
<proteinExistence type="predicted"/>
<dbReference type="InterPro" id="IPR052713">
    <property type="entry name" value="FeoA"/>
</dbReference>
<dbReference type="Pfam" id="PF04023">
    <property type="entry name" value="FeoA"/>
    <property type="match status" value="1"/>
</dbReference>
<keyword evidence="1" id="KW-0408">Iron</keyword>